<reference evidence="1 2" key="1">
    <citation type="submission" date="2021-04" db="EMBL/GenBank/DDBJ databases">
        <title>Paenibacillus sp. DLE-14 whole genome sequence.</title>
        <authorList>
            <person name="Ham Y.J."/>
        </authorList>
    </citation>
    <scope>NUCLEOTIDE SEQUENCE [LARGE SCALE GENOMIC DNA]</scope>
    <source>
        <strain evidence="1 2">DLE-14</strain>
    </source>
</reference>
<proteinExistence type="predicted"/>
<evidence type="ECO:0000313" key="1">
    <source>
        <dbReference type="EMBL" id="MBP3961199.1"/>
    </source>
</evidence>
<dbReference type="Proteomes" id="UP000673394">
    <property type="component" value="Unassembled WGS sequence"/>
</dbReference>
<name>A0ABS5C5C3_9BACL</name>
<protein>
    <submittedName>
        <fullName evidence="1">DUF4269 domain-containing protein</fullName>
    </submittedName>
</protein>
<evidence type="ECO:0000313" key="2">
    <source>
        <dbReference type="Proteomes" id="UP000673394"/>
    </source>
</evidence>
<organism evidence="1 2">
    <name type="scientific">Paenibacillus lignilyticus</name>
    <dbReference type="NCBI Taxonomy" id="1172615"/>
    <lineage>
        <taxon>Bacteria</taxon>
        <taxon>Bacillati</taxon>
        <taxon>Bacillota</taxon>
        <taxon>Bacilli</taxon>
        <taxon>Bacillales</taxon>
        <taxon>Paenibacillaceae</taxon>
        <taxon>Paenibacillus</taxon>
    </lineage>
</organism>
<dbReference type="Pfam" id="PF14091">
    <property type="entry name" value="DUF4269"/>
    <property type="match status" value="1"/>
</dbReference>
<dbReference type="EMBL" id="JAGKSP010000001">
    <property type="protein sequence ID" value="MBP3961199.1"/>
    <property type="molecule type" value="Genomic_DNA"/>
</dbReference>
<keyword evidence="2" id="KW-1185">Reference proteome</keyword>
<accession>A0ABS5C5C3</accession>
<sequence length="198" mass="22796">MSTRYAEESFHFVNWKDLSYLLDGSPVQIEVHNLLRNYFLFEKLRPYSPILVGTVPIGINVAGSDLDLICEVTDFNAFEAEMFAAFKQEQHFTIVRRVVAGLERIKVNFTLERWPIEIFAQSIRTTEQNGYRHMVVEARLLALFGHAFRAEIIQLKENGFKTEPAFAKALKLEGDPYLKLLELADWTNEQLLALNVAD</sequence>
<dbReference type="InterPro" id="IPR025365">
    <property type="entry name" value="DUF4269"/>
</dbReference>
<gene>
    <name evidence="1" type="ORF">I8J30_00610</name>
</gene>
<comment type="caution">
    <text evidence="1">The sequence shown here is derived from an EMBL/GenBank/DDBJ whole genome shotgun (WGS) entry which is preliminary data.</text>
</comment>